<accession>A0ABV6UQD1</accession>
<dbReference type="Gene3D" id="1.10.3630.10">
    <property type="entry name" value="yeast vps74-n-term truncation variant domain like"/>
    <property type="match status" value="1"/>
</dbReference>
<evidence type="ECO:0000256" key="2">
    <source>
        <dbReference type="ARBA" id="ARBA00023034"/>
    </source>
</evidence>
<evidence type="ECO:0000256" key="1">
    <source>
        <dbReference type="ARBA" id="ARBA00004255"/>
    </source>
</evidence>
<name>A0ABV6UQD1_9ACTN</name>
<evidence type="ECO:0000256" key="4">
    <source>
        <dbReference type="ARBA" id="ARBA00023136"/>
    </source>
</evidence>
<feature type="compositionally biased region" description="Polar residues" evidence="5">
    <location>
        <begin position="230"/>
        <end position="242"/>
    </location>
</feature>
<evidence type="ECO:0000313" key="7">
    <source>
        <dbReference type="Proteomes" id="UP001592528"/>
    </source>
</evidence>
<comment type="subcellular location">
    <subcellularLocation>
        <location evidence="1">Golgi apparatus membrane</location>
        <topology evidence="1">Peripheral membrane protein</topology>
        <orientation evidence="1">Cytoplasmic side</orientation>
    </subcellularLocation>
</comment>
<gene>
    <name evidence="6" type="ORF">ACEZDJ_20500</name>
</gene>
<evidence type="ECO:0000256" key="3">
    <source>
        <dbReference type="ARBA" id="ARBA00023121"/>
    </source>
</evidence>
<dbReference type="Proteomes" id="UP001592528">
    <property type="component" value="Unassembled WGS sequence"/>
</dbReference>
<dbReference type="Pfam" id="PF05719">
    <property type="entry name" value="GPP34"/>
    <property type="match status" value="1"/>
</dbReference>
<organism evidence="6 7">
    <name type="scientific">Streptacidiphilus cavernicola</name>
    <dbReference type="NCBI Taxonomy" id="3342716"/>
    <lineage>
        <taxon>Bacteria</taxon>
        <taxon>Bacillati</taxon>
        <taxon>Actinomycetota</taxon>
        <taxon>Actinomycetes</taxon>
        <taxon>Kitasatosporales</taxon>
        <taxon>Streptomycetaceae</taxon>
        <taxon>Streptacidiphilus</taxon>
    </lineage>
</organism>
<reference evidence="6 7" key="1">
    <citation type="submission" date="2024-09" db="EMBL/GenBank/DDBJ databases">
        <authorList>
            <person name="Lee S.D."/>
        </authorList>
    </citation>
    <scope>NUCLEOTIDE SEQUENCE [LARGE SCALE GENOMIC DNA]</scope>
    <source>
        <strain evidence="6 7">N1-5</strain>
    </source>
</reference>
<keyword evidence="7" id="KW-1185">Reference proteome</keyword>
<dbReference type="InterPro" id="IPR008628">
    <property type="entry name" value="GPP34-like"/>
</dbReference>
<feature type="region of interest" description="Disordered" evidence="5">
    <location>
        <begin position="218"/>
        <end position="250"/>
    </location>
</feature>
<evidence type="ECO:0000256" key="5">
    <source>
        <dbReference type="SAM" id="MobiDB-lite"/>
    </source>
</evidence>
<dbReference type="RefSeq" id="WP_030248073.1">
    <property type="nucleotide sequence ID" value="NZ_JBHEZZ010000011.1"/>
</dbReference>
<sequence length="250" mass="26674">MTRGRELALLAWDDRTGELDGGPELGCALAGAELLDLLEAGRLGIRGANLTLLGRTQTEPHTGDPRFDRAIAVIKLIPEPKVVQAWIKRHAPELRDSYRALLEDEGTIAPRRGRRLGLIPTSRTALADPSERDGLIARLSLLATEDEPFAALAHRAGLTPLLFPGPEQEELRESIAETTRSLSEALPAAADPEVLADPDTAVRTVLRQVRDAVVQLRTAGPKKRGGYDSLSHNSPGDSTTSIAGLGGGGI</sequence>
<evidence type="ECO:0000313" key="6">
    <source>
        <dbReference type="EMBL" id="MFC1403674.1"/>
    </source>
</evidence>
<keyword evidence="3" id="KW-0446">Lipid-binding</keyword>
<dbReference type="InterPro" id="IPR038261">
    <property type="entry name" value="GPP34-like_sf"/>
</dbReference>
<keyword evidence="2" id="KW-0333">Golgi apparatus</keyword>
<comment type="caution">
    <text evidence="6">The sequence shown here is derived from an EMBL/GenBank/DDBJ whole genome shotgun (WGS) entry which is preliminary data.</text>
</comment>
<proteinExistence type="predicted"/>
<keyword evidence="4" id="KW-0472">Membrane</keyword>
<dbReference type="EMBL" id="JBHEZZ010000011">
    <property type="protein sequence ID" value="MFC1403674.1"/>
    <property type="molecule type" value="Genomic_DNA"/>
</dbReference>
<protein>
    <submittedName>
        <fullName evidence="6">GPP34 family phosphoprotein</fullName>
    </submittedName>
</protein>